<dbReference type="Proteomes" id="UP000799428">
    <property type="component" value="Unassembled WGS sequence"/>
</dbReference>
<accession>A0A6G1KMY8</accession>
<dbReference type="AlphaFoldDB" id="A0A6G1KMY8"/>
<proteinExistence type="predicted"/>
<keyword evidence="3" id="KW-1185">Reference proteome</keyword>
<sequence length="121" mass="13939">MEASYRADATRESARLYLIGRTLHRHLLRWPGNWNRGDFRSFHQMPVVLIYTVVLYRSGIACYARFQNTGSPTANGLQRGFVSHEGPSAFGQMTRPLSPPGGLTKSRNRLRAEERRQYKDR</sequence>
<feature type="compositionally biased region" description="Basic and acidic residues" evidence="1">
    <location>
        <begin position="110"/>
        <end position="121"/>
    </location>
</feature>
<protein>
    <submittedName>
        <fullName evidence="2">Uncharacterized protein</fullName>
    </submittedName>
</protein>
<evidence type="ECO:0000313" key="2">
    <source>
        <dbReference type="EMBL" id="KAF2713687.1"/>
    </source>
</evidence>
<organism evidence="2 3">
    <name type="scientific">Pleomassaria siparia CBS 279.74</name>
    <dbReference type="NCBI Taxonomy" id="1314801"/>
    <lineage>
        <taxon>Eukaryota</taxon>
        <taxon>Fungi</taxon>
        <taxon>Dikarya</taxon>
        <taxon>Ascomycota</taxon>
        <taxon>Pezizomycotina</taxon>
        <taxon>Dothideomycetes</taxon>
        <taxon>Pleosporomycetidae</taxon>
        <taxon>Pleosporales</taxon>
        <taxon>Pleomassariaceae</taxon>
        <taxon>Pleomassaria</taxon>
    </lineage>
</organism>
<reference evidence="2" key="1">
    <citation type="journal article" date="2020" name="Stud. Mycol.">
        <title>101 Dothideomycetes genomes: a test case for predicting lifestyles and emergence of pathogens.</title>
        <authorList>
            <person name="Haridas S."/>
            <person name="Albert R."/>
            <person name="Binder M."/>
            <person name="Bloem J."/>
            <person name="Labutti K."/>
            <person name="Salamov A."/>
            <person name="Andreopoulos B."/>
            <person name="Baker S."/>
            <person name="Barry K."/>
            <person name="Bills G."/>
            <person name="Bluhm B."/>
            <person name="Cannon C."/>
            <person name="Castanera R."/>
            <person name="Culley D."/>
            <person name="Daum C."/>
            <person name="Ezra D."/>
            <person name="Gonzalez J."/>
            <person name="Henrissat B."/>
            <person name="Kuo A."/>
            <person name="Liang C."/>
            <person name="Lipzen A."/>
            <person name="Lutzoni F."/>
            <person name="Magnuson J."/>
            <person name="Mondo S."/>
            <person name="Nolan M."/>
            <person name="Ohm R."/>
            <person name="Pangilinan J."/>
            <person name="Park H.-J."/>
            <person name="Ramirez L."/>
            <person name="Alfaro M."/>
            <person name="Sun H."/>
            <person name="Tritt A."/>
            <person name="Yoshinaga Y."/>
            <person name="Zwiers L.-H."/>
            <person name="Turgeon B."/>
            <person name="Goodwin S."/>
            <person name="Spatafora J."/>
            <person name="Crous P."/>
            <person name="Grigoriev I."/>
        </authorList>
    </citation>
    <scope>NUCLEOTIDE SEQUENCE</scope>
    <source>
        <strain evidence="2">CBS 279.74</strain>
    </source>
</reference>
<evidence type="ECO:0000313" key="3">
    <source>
        <dbReference type="Proteomes" id="UP000799428"/>
    </source>
</evidence>
<feature type="region of interest" description="Disordered" evidence="1">
    <location>
        <begin position="88"/>
        <end position="121"/>
    </location>
</feature>
<evidence type="ECO:0000256" key="1">
    <source>
        <dbReference type="SAM" id="MobiDB-lite"/>
    </source>
</evidence>
<name>A0A6G1KMY8_9PLEO</name>
<gene>
    <name evidence="2" type="ORF">K504DRAFT_462195</name>
</gene>
<dbReference type="EMBL" id="MU005765">
    <property type="protein sequence ID" value="KAF2713687.1"/>
    <property type="molecule type" value="Genomic_DNA"/>
</dbReference>